<sequence length="313" mass="36076">MSGEDSKTDDDAKRDYLIRTFSRTKRKDYENYVVNAVWNRLGMRDVKPVTQQPVLCPGKAYKFIDLYFPQVGIGVECDEAYHQNEEQHSRDIHREITIIEVLRQIHEGDYELKRIDATKPFAEFEQSIDDVVSCIADKVNEQKANGTFKPWIQAVDDWRQYYADKDRISVSDDIGFPRIVDAVNTLCSADYKGCQMGWCVPSALRPVYGDEYRTWFPKLAVNGKAIASGWNNRLSPDGLHIEEYNEYNPDAVDPVTSGQAAHDKRITFAKSTDPMTRQSSYRFVGVFQRITNNDEGTRKRYERIADSFPIIRA</sequence>
<evidence type="ECO:0000259" key="2">
    <source>
        <dbReference type="Pfam" id="PF21598"/>
    </source>
</evidence>
<dbReference type="EMBL" id="JGZL01000007">
    <property type="protein sequence ID" value="KFI89859.1"/>
    <property type="molecule type" value="Genomic_DNA"/>
</dbReference>
<gene>
    <name evidence="3" type="ORF">BRUM_1079</name>
</gene>
<dbReference type="AlphaFoldDB" id="A0A087D2V9"/>
<dbReference type="Pfam" id="PF18491">
    <property type="entry name" value="SRA"/>
    <property type="match status" value="1"/>
</dbReference>
<evidence type="ECO:0000313" key="3">
    <source>
        <dbReference type="EMBL" id="KFI89859.1"/>
    </source>
</evidence>
<proteinExistence type="predicted"/>
<evidence type="ECO:0000259" key="1">
    <source>
        <dbReference type="Pfam" id="PF18491"/>
    </source>
</evidence>
<keyword evidence="4" id="KW-1185">Reference proteome</keyword>
<protein>
    <submittedName>
        <fullName evidence="3">Uncharacterized protein</fullName>
    </submittedName>
</protein>
<dbReference type="eggNOG" id="ENOG5030AJW">
    <property type="taxonomic scope" value="Bacteria"/>
</dbReference>
<dbReference type="InterPro" id="IPR048797">
    <property type="entry name" value="PvuRts1I-like_N"/>
</dbReference>
<dbReference type="InterPro" id="IPR040674">
    <property type="entry name" value="PvuRts1I-like_SRA"/>
</dbReference>
<evidence type="ECO:0000313" key="4">
    <source>
        <dbReference type="Proteomes" id="UP000029078"/>
    </source>
</evidence>
<name>A0A087D2V9_BIFRU</name>
<organism evidence="3 4">
    <name type="scientific">Bifidobacterium ruminantium</name>
    <dbReference type="NCBI Taxonomy" id="78346"/>
    <lineage>
        <taxon>Bacteria</taxon>
        <taxon>Bacillati</taxon>
        <taxon>Actinomycetota</taxon>
        <taxon>Actinomycetes</taxon>
        <taxon>Bifidobacteriales</taxon>
        <taxon>Bifidobacteriaceae</taxon>
        <taxon>Bifidobacterium</taxon>
    </lineage>
</organism>
<accession>A0A087D2V9</accession>
<reference evidence="3 4" key="1">
    <citation type="submission" date="2014-03" db="EMBL/GenBank/DDBJ databases">
        <title>Genomics of Bifidobacteria.</title>
        <authorList>
            <person name="Ventura M."/>
            <person name="Milani C."/>
            <person name="Lugli G.A."/>
        </authorList>
    </citation>
    <scope>NUCLEOTIDE SEQUENCE [LARGE SCALE GENOMIC DNA]</scope>
    <source>
        <strain evidence="3 4">LMG 21811</strain>
    </source>
</reference>
<dbReference type="Proteomes" id="UP000029078">
    <property type="component" value="Unassembled WGS sequence"/>
</dbReference>
<feature type="domain" description="PvuRts1 I-like SET and RING associated" evidence="1">
    <location>
        <begin position="161"/>
        <end position="310"/>
    </location>
</feature>
<dbReference type="Pfam" id="PF21598">
    <property type="entry name" value="PvuRts1I-like_N"/>
    <property type="match status" value="1"/>
</dbReference>
<dbReference type="RefSeq" id="WP_026645994.1">
    <property type="nucleotide sequence ID" value="NZ_JGZL01000007.1"/>
</dbReference>
<feature type="domain" description="Restriction endonuclease PvuRts1 I-like N-terminal" evidence="2">
    <location>
        <begin position="14"/>
        <end position="117"/>
    </location>
</feature>
<comment type="caution">
    <text evidence="3">The sequence shown here is derived from an EMBL/GenBank/DDBJ whole genome shotgun (WGS) entry which is preliminary data.</text>
</comment>